<gene>
    <name evidence="3" type="ORF">ACFL27_14220</name>
</gene>
<feature type="domain" description="DUF5916" evidence="2">
    <location>
        <begin position="274"/>
        <end position="349"/>
    </location>
</feature>
<dbReference type="InterPro" id="IPR010502">
    <property type="entry name" value="Carb-bd_dom_fam9"/>
</dbReference>
<evidence type="ECO:0000259" key="2">
    <source>
        <dbReference type="Pfam" id="PF19313"/>
    </source>
</evidence>
<dbReference type="Gene3D" id="2.60.40.1190">
    <property type="match status" value="1"/>
</dbReference>
<accession>A0ABV6YYS7</accession>
<organism evidence="3 4">
    <name type="scientific">candidate division CSSED10-310 bacterium</name>
    <dbReference type="NCBI Taxonomy" id="2855610"/>
    <lineage>
        <taxon>Bacteria</taxon>
        <taxon>Bacteria division CSSED10-310</taxon>
    </lineage>
</organism>
<dbReference type="EMBL" id="JBHPBY010000180">
    <property type="protein sequence ID" value="MFC1851349.1"/>
    <property type="molecule type" value="Genomic_DNA"/>
</dbReference>
<dbReference type="InterPro" id="IPR045670">
    <property type="entry name" value="DUF5916"/>
</dbReference>
<dbReference type="SUPFAM" id="SSF49344">
    <property type="entry name" value="CBD9-like"/>
    <property type="match status" value="1"/>
</dbReference>
<name>A0ABV6YYS7_UNCC1</name>
<proteinExistence type="predicted"/>
<protein>
    <submittedName>
        <fullName evidence="3">DUF5916 domain-containing protein</fullName>
    </submittedName>
</protein>
<evidence type="ECO:0000259" key="1">
    <source>
        <dbReference type="Pfam" id="PF06452"/>
    </source>
</evidence>
<keyword evidence="4" id="KW-1185">Reference proteome</keyword>
<evidence type="ECO:0000313" key="4">
    <source>
        <dbReference type="Proteomes" id="UP001594351"/>
    </source>
</evidence>
<dbReference type="Pfam" id="PF06452">
    <property type="entry name" value="CBM9_1"/>
    <property type="match status" value="1"/>
</dbReference>
<sequence>MEIQRLKTINLFLIFILVFSVQFLSTVQSKAKEYGSIEKPYSVIQAEKPVRVDGKLDDQAWAEALVIELPFEVMPGENITAPVKTECLVTYDETNLYIAFRAYDPEPSKIRVYYADRDTILGDDCVGVTIDTFNDERRAYDFFSSPFGVQFDAIDSDNGTDTSWDGIWDSAGRIYEWGYAVEMAIPFNQLRFQRKNGQAQIWGLDADRRYPRNFTHVLGAFPRDRNNNCYLCQLVKIEGFEGVSPGHNVEITPTVTAVRTDQRTEIPAGQFEEDDPEVEAGLTARWGVTPNLTLNGTLNPDFSQVEADSFQLDINETFTLYYEEKRPFFNEGRDFFKTPLNAIYTRAISDPSFGLKLSGKEGNNTIGFYLVQDDLTNLIFPGNQGSMSTSSELETIATIVRYKYDFGTNYTVGALFTDREGEDYYNRVLGIDGNFRFTQKDRVQFQFLGSMTDYAPEIALDYEQPLERFSDHMIFMEYVHSTRSTGWWFKYQDAGADFRADLGFIPMVDYRHLHGGWNYIWNALPGSWWSRFTVGNELNYYEDQEGELLNKNASLWLNYQGTLQSYFNVSAYRAQEVYDLTEFDLTEFNLSGNFKPAGNLWLNMNVRFGDRIDYANSRSGERVMLNPALHYKFGEHVSVDLNHTYEDMRVQAKRLYIANISQSTIIYQFNQRTFLRAILQYIKYDRNTENYSYEIDSESEMMFSQFLFSYKINPRTVLFLGYSDGHSGSQDYDLTQVNRTFFTKIGYAWVH</sequence>
<dbReference type="Pfam" id="PF19313">
    <property type="entry name" value="DUF5916"/>
    <property type="match status" value="1"/>
</dbReference>
<dbReference type="Proteomes" id="UP001594351">
    <property type="component" value="Unassembled WGS sequence"/>
</dbReference>
<reference evidence="3 4" key="1">
    <citation type="submission" date="2024-09" db="EMBL/GenBank/DDBJ databases">
        <title>Laminarin stimulates single cell rates of sulfate reduction while oxygen inhibits transcriptomic activity in coastal marine sediment.</title>
        <authorList>
            <person name="Lindsay M."/>
            <person name="Orcutt B."/>
            <person name="Emerson D."/>
            <person name="Stepanauskas R."/>
            <person name="D'Angelo T."/>
        </authorList>
    </citation>
    <scope>NUCLEOTIDE SEQUENCE [LARGE SCALE GENOMIC DNA]</scope>
    <source>
        <strain evidence="3">SAG AM-311-K15</strain>
    </source>
</reference>
<evidence type="ECO:0000313" key="3">
    <source>
        <dbReference type="EMBL" id="MFC1851349.1"/>
    </source>
</evidence>
<feature type="domain" description="Carbohydrate-binding" evidence="1">
    <location>
        <begin position="52"/>
        <end position="205"/>
    </location>
</feature>
<dbReference type="CDD" id="cd09618">
    <property type="entry name" value="CBM9_like_2"/>
    <property type="match status" value="1"/>
</dbReference>
<comment type="caution">
    <text evidence="3">The sequence shown here is derived from an EMBL/GenBank/DDBJ whole genome shotgun (WGS) entry which is preliminary data.</text>
</comment>